<evidence type="ECO:0000313" key="2">
    <source>
        <dbReference type="EMBL" id="OGK16615.1"/>
    </source>
</evidence>
<dbReference type="SMART" id="SM00393">
    <property type="entry name" value="R3H"/>
    <property type="match status" value="1"/>
</dbReference>
<dbReference type="EMBL" id="MFZF01000014">
    <property type="protein sequence ID" value="OGK16615.1"/>
    <property type="molecule type" value="Genomic_DNA"/>
</dbReference>
<protein>
    <recommendedName>
        <fullName evidence="1">R3H domain-containing protein</fullName>
    </recommendedName>
</protein>
<dbReference type="InterPro" id="IPR036867">
    <property type="entry name" value="R3H_dom_sf"/>
</dbReference>
<dbReference type="InterPro" id="IPR015946">
    <property type="entry name" value="KH_dom-like_a/b"/>
</dbReference>
<dbReference type="PANTHER" id="PTHR35800:SF1">
    <property type="entry name" value="RNA-BINDING PROTEIN KHPB"/>
    <property type="match status" value="1"/>
</dbReference>
<dbReference type="Gene3D" id="3.30.300.20">
    <property type="match status" value="1"/>
</dbReference>
<dbReference type="Gene3D" id="3.30.1370.50">
    <property type="entry name" value="R3H-like domain"/>
    <property type="match status" value="1"/>
</dbReference>
<gene>
    <name evidence="2" type="ORF">A2690_03300</name>
</gene>
<dbReference type="InterPro" id="IPR039247">
    <property type="entry name" value="KhpB"/>
</dbReference>
<organism evidence="2 3">
    <name type="scientific">Candidatus Roizmanbacteria bacterium RIFCSPHIGHO2_01_FULL_39_12b</name>
    <dbReference type="NCBI Taxonomy" id="1802030"/>
    <lineage>
        <taxon>Bacteria</taxon>
        <taxon>Candidatus Roizmaniibacteriota</taxon>
    </lineage>
</organism>
<dbReference type="Proteomes" id="UP000178372">
    <property type="component" value="Unassembled WGS sequence"/>
</dbReference>
<evidence type="ECO:0000313" key="3">
    <source>
        <dbReference type="Proteomes" id="UP000178372"/>
    </source>
</evidence>
<reference evidence="2 3" key="1">
    <citation type="journal article" date="2016" name="Nat. Commun.">
        <title>Thousands of microbial genomes shed light on interconnected biogeochemical processes in an aquifer system.</title>
        <authorList>
            <person name="Anantharaman K."/>
            <person name="Brown C.T."/>
            <person name="Hug L.A."/>
            <person name="Sharon I."/>
            <person name="Castelle C.J."/>
            <person name="Probst A.J."/>
            <person name="Thomas B.C."/>
            <person name="Singh A."/>
            <person name="Wilkins M.J."/>
            <person name="Karaoz U."/>
            <person name="Brodie E.L."/>
            <person name="Williams K.H."/>
            <person name="Hubbard S.S."/>
            <person name="Banfield J.F."/>
        </authorList>
    </citation>
    <scope>NUCLEOTIDE SEQUENCE [LARGE SCALE GENOMIC DNA]</scope>
</reference>
<feature type="domain" description="R3H" evidence="1">
    <location>
        <begin position="85"/>
        <end position="152"/>
    </location>
</feature>
<sequence>MEETKKTINEVIKVILKQLGVDATFSLSETDGVFTVSITCNDDPSLLIGKHAEGLLALQRILQIILFKKLDRKTEILVDINNYRERQRERLEQIADNVASRVSRDRRSSILRSFNAYERKIIHEYISLKYPDLKTHSEGEEPARALIVSSSGGDDSIAALEEEFDNSQL</sequence>
<dbReference type="PANTHER" id="PTHR35800">
    <property type="entry name" value="PROTEIN JAG"/>
    <property type="match status" value="1"/>
</dbReference>
<dbReference type="InterPro" id="IPR001374">
    <property type="entry name" value="R3H_dom"/>
</dbReference>
<dbReference type="PROSITE" id="PS51061">
    <property type="entry name" value="R3H"/>
    <property type="match status" value="1"/>
</dbReference>
<name>A0A1F7GCT7_9BACT</name>
<dbReference type="CDD" id="cd02414">
    <property type="entry name" value="KH-II_Jag"/>
    <property type="match status" value="1"/>
</dbReference>
<dbReference type="Pfam" id="PF01424">
    <property type="entry name" value="R3H"/>
    <property type="match status" value="1"/>
</dbReference>
<comment type="caution">
    <text evidence="2">The sequence shown here is derived from an EMBL/GenBank/DDBJ whole genome shotgun (WGS) entry which is preliminary data.</text>
</comment>
<accession>A0A1F7GCT7</accession>
<dbReference type="InterPro" id="IPR038008">
    <property type="entry name" value="Jag_KH"/>
</dbReference>
<proteinExistence type="predicted"/>
<dbReference type="SUPFAM" id="SSF82708">
    <property type="entry name" value="R3H domain"/>
    <property type="match status" value="1"/>
</dbReference>
<evidence type="ECO:0000259" key="1">
    <source>
        <dbReference type="PROSITE" id="PS51061"/>
    </source>
</evidence>
<dbReference type="GO" id="GO:0003723">
    <property type="term" value="F:RNA binding"/>
    <property type="evidence" value="ECO:0007669"/>
    <property type="project" value="InterPro"/>
</dbReference>
<dbReference type="AlphaFoldDB" id="A0A1F7GCT7"/>